<dbReference type="EMBL" id="JBHLSV010000026">
    <property type="protein sequence ID" value="MFC0675544.1"/>
    <property type="molecule type" value="Genomic_DNA"/>
</dbReference>
<evidence type="ECO:0000256" key="1">
    <source>
        <dbReference type="SAM" id="MobiDB-lite"/>
    </source>
</evidence>
<name>A0ABV6REX3_9MICO</name>
<sequence>MDEDGGTMAGFYGADTEQMRAQASACLRGSGMLRDLIGTTSSTVGSVAWEGPDADAFRERWQSSVRELLAERADALRNWSDELTAQADAQDAASAGDGQGPSGQPMPMPGPFPLPSPFPFPFPGEAGPGQDPGGAAPPYFYGDQGYGSNGASGKDGRPVGFTQEGDTYWDGREVENGAGYIDGYGKTWLDYGASTTVDEYGNTTHSAGGRAGAEIGYDMRAELPGGVALTSNGRAGAEVYGEAGVTYGDGFSAGARAGSGLYGEISSSVMGPFGASNAVGLNGFVGAEAHANVYSHATRNEDGTINGWSAGFDAGAFVGAKGAVNFTSTSPGGWFTSSASFGGDAGAGVGGNAGVVLSTDQVGFSLGGDLAVELGLNADVSFAVSPNSIVNTFTPGDYDIDDAIGDAGEAFDAGADWVADKWPF</sequence>
<gene>
    <name evidence="2" type="ORF">ACFFF6_16460</name>
</gene>
<proteinExistence type="predicted"/>
<comment type="caution">
    <text evidence="2">The sequence shown here is derived from an EMBL/GenBank/DDBJ whole genome shotgun (WGS) entry which is preliminary data.</text>
</comment>
<evidence type="ECO:0000313" key="2">
    <source>
        <dbReference type="EMBL" id="MFC0675544.1"/>
    </source>
</evidence>
<feature type="compositionally biased region" description="Pro residues" evidence="1">
    <location>
        <begin position="104"/>
        <end position="122"/>
    </location>
</feature>
<dbReference type="Gene3D" id="1.10.287.1060">
    <property type="entry name" value="ESAT-6-like"/>
    <property type="match status" value="1"/>
</dbReference>
<dbReference type="RefSeq" id="WP_376982575.1">
    <property type="nucleotide sequence ID" value="NZ_JBHLSV010000026.1"/>
</dbReference>
<accession>A0ABV6REX3</accession>
<reference evidence="2 3" key="1">
    <citation type="submission" date="2024-09" db="EMBL/GenBank/DDBJ databases">
        <authorList>
            <person name="Sun Q."/>
            <person name="Mori K."/>
        </authorList>
    </citation>
    <scope>NUCLEOTIDE SEQUENCE [LARGE SCALE GENOMIC DNA]</scope>
    <source>
        <strain evidence="2 3">CICC 10874</strain>
    </source>
</reference>
<organism evidence="2 3">
    <name type="scientific">Brachybacterium hainanense</name>
    <dbReference type="NCBI Taxonomy" id="1541174"/>
    <lineage>
        <taxon>Bacteria</taxon>
        <taxon>Bacillati</taxon>
        <taxon>Actinomycetota</taxon>
        <taxon>Actinomycetes</taxon>
        <taxon>Micrococcales</taxon>
        <taxon>Dermabacteraceae</taxon>
        <taxon>Brachybacterium</taxon>
    </lineage>
</organism>
<feature type="region of interest" description="Disordered" evidence="1">
    <location>
        <begin position="87"/>
        <end position="158"/>
    </location>
</feature>
<evidence type="ECO:0008006" key="4">
    <source>
        <dbReference type="Google" id="ProtNLM"/>
    </source>
</evidence>
<feature type="compositionally biased region" description="Low complexity" evidence="1">
    <location>
        <begin position="87"/>
        <end position="96"/>
    </location>
</feature>
<protein>
    <recommendedName>
        <fullName evidence="4">WXG100 family type VII secretion target</fullName>
    </recommendedName>
</protein>
<keyword evidence="3" id="KW-1185">Reference proteome</keyword>
<dbReference type="Proteomes" id="UP001589793">
    <property type="component" value="Unassembled WGS sequence"/>
</dbReference>
<evidence type="ECO:0000313" key="3">
    <source>
        <dbReference type="Proteomes" id="UP001589793"/>
    </source>
</evidence>